<accession>A0AAD7VN25</accession>
<dbReference type="PANTHER" id="PTHR33232">
    <property type="entry name" value="PROTEIN SIEVE ELEMENT OCCLUSION B-LIKE"/>
    <property type="match status" value="1"/>
</dbReference>
<dbReference type="Proteomes" id="UP001163823">
    <property type="component" value="Chromosome 1"/>
</dbReference>
<dbReference type="GO" id="GO:0010088">
    <property type="term" value="P:phloem development"/>
    <property type="evidence" value="ECO:0007669"/>
    <property type="project" value="InterPro"/>
</dbReference>
<feature type="domain" description="Sieve element occlusion C-terminal" evidence="1">
    <location>
        <begin position="129"/>
        <end position="264"/>
    </location>
</feature>
<dbReference type="Pfam" id="PF14577">
    <property type="entry name" value="SEO_C"/>
    <property type="match status" value="1"/>
</dbReference>
<gene>
    <name evidence="2" type="ORF">O6P43_001302</name>
</gene>
<dbReference type="EMBL" id="JARAOO010000001">
    <property type="protein sequence ID" value="KAJ7982146.1"/>
    <property type="molecule type" value="Genomic_DNA"/>
</dbReference>
<dbReference type="AlphaFoldDB" id="A0AAD7VN25"/>
<evidence type="ECO:0000313" key="3">
    <source>
        <dbReference type="Proteomes" id="UP001163823"/>
    </source>
</evidence>
<organism evidence="2 3">
    <name type="scientific">Quillaja saponaria</name>
    <name type="common">Soap bark tree</name>
    <dbReference type="NCBI Taxonomy" id="32244"/>
    <lineage>
        <taxon>Eukaryota</taxon>
        <taxon>Viridiplantae</taxon>
        <taxon>Streptophyta</taxon>
        <taxon>Embryophyta</taxon>
        <taxon>Tracheophyta</taxon>
        <taxon>Spermatophyta</taxon>
        <taxon>Magnoliopsida</taxon>
        <taxon>eudicotyledons</taxon>
        <taxon>Gunneridae</taxon>
        <taxon>Pentapetalae</taxon>
        <taxon>rosids</taxon>
        <taxon>fabids</taxon>
        <taxon>Fabales</taxon>
        <taxon>Quillajaceae</taxon>
        <taxon>Quillaja</taxon>
    </lineage>
</organism>
<evidence type="ECO:0000259" key="1">
    <source>
        <dbReference type="Pfam" id="PF14577"/>
    </source>
</evidence>
<keyword evidence="3" id="KW-1185">Reference proteome</keyword>
<dbReference type="InterPro" id="IPR027944">
    <property type="entry name" value="SEO_C"/>
</dbReference>
<sequence length="270" mass="31450">MKCYICWNVSQVGITFILKAWRFKYHKQPTMVVINSKGEVEYQDEFPMIQTYGIGAYPFTDPSLPNVEIQITPTDIIPGIFNGVKIEDEKYILFYGGTNQVFGQYFADHANIQIKSLLKETKNISLKLHQVNHIKAIASFWTGLQNMFFIKMQLENDPVLKKIQRLLSCNNGNGWALLCKGSNMVVSGYVEEILKFLIEHSFWKSKLIMDRQPSEVCLTDYLQELRRTKFCHRFDIPYSRCVPEMKCPDCQRFMEIWIKLKCCHGENGLC</sequence>
<protein>
    <submittedName>
        <fullName evidence="2">Protein SIEVE ELEMENT OCCLUSION B</fullName>
    </submittedName>
</protein>
<dbReference type="PANTHER" id="PTHR33232:SF18">
    <property type="entry name" value="PROTEIN SIEVE ELEMENT OCCLUSION B-LIKE"/>
    <property type="match status" value="1"/>
</dbReference>
<reference evidence="2 3" key="1">
    <citation type="journal article" date="2023" name="Science">
        <title>Elucidation of the pathway for biosynthesis of saponin adjuvants from the soapbark tree.</title>
        <authorList>
            <person name="Reed J."/>
            <person name="Orme A."/>
            <person name="El-Demerdash A."/>
            <person name="Owen C."/>
            <person name="Martin L.B.B."/>
            <person name="Misra R.C."/>
            <person name="Kikuchi S."/>
            <person name="Rejzek M."/>
            <person name="Martin A.C."/>
            <person name="Harkess A."/>
            <person name="Leebens-Mack J."/>
            <person name="Louveau T."/>
            <person name="Stephenson M.J."/>
            <person name="Osbourn A."/>
        </authorList>
    </citation>
    <scope>NUCLEOTIDE SEQUENCE [LARGE SCALE GENOMIC DNA]</scope>
    <source>
        <strain evidence="2">S10</strain>
    </source>
</reference>
<proteinExistence type="predicted"/>
<dbReference type="InterPro" id="IPR039299">
    <property type="entry name" value="SEOA"/>
</dbReference>
<evidence type="ECO:0000313" key="2">
    <source>
        <dbReference type="EMBL" id="KAJ7982146.1"/>
    </source>
</evidence>
<comment type="caution">
    <text evidence="2">The sequence shown here is derived from an EMBL/GenBank/DDBJ whole genome shotgun (WGS) entry which is preliminary data.</text>
</comment>
<name>A0AAD7VN25_QUISA</name>
<dbReference type="KEGG" id="qsa:O6P43_001302"/>